<reference evidence="1 2" key="1">
    <citation type="submission" date="2024-11" db="EMBL/GenBank/DDBJ databases">
        <title>Adaptive evolution of stress response genes in parasites aligns with host niche diversity.</title>
        <authorList>
            <person name="Hahn C."/>
            <person name="Resl P."/>
        </authorList>
    </citation>
    <scope>NUCLEOTIDE SEQUENCE [LARGE SCALE GENOMIC DNA]</scope>
    <source>
        <strain evidence="1">EGGRZ-B1_66</strain>
        <tissue evidence="1">Body</tissue>
    </source>
</reference>
<accession>A0ABD2PPH5</accession>
<proteinExistence type="predicted"/>
<dbReference type="AlphaFoldDB" id="A0ABD2PPH5"/>
<comment type="caution">
    <text evidence="1">The sequence shown here is derived from an EMBL/GenBank/DDBJ whole genome shotgun (WGS) entry which is preliminary data.</text>
</comment>
<evidence type="ECO:0000313" key="2">
    <source>
        <dbReference type="Proteomes" id="UP001626550"/>
    </source>
</evidence>
<keyword evidence="2" id="KW-1185">Reference proteome</keyword>
<evidence type="ECO:0000313" key="1">
    <source>
        <dbReference type="EMBL" id="KAL3309392.1"/>
    </source>
</evidence>
<name>A0ABD2PPH5_9PLAT</name>
<gene>
    <name evidence="1" type="ORF">Ciccas_012062</name>
</gene>
<sequence>MFTQKFCCELSILTKSNTRPPHFRFSSDFQEEIRQLNWAKLNYYPDDVLLANLEEFLQIRRVLKRRDPGLLEKFCNMVVNSLTLGDGPKTRKRNVYARISAELAFKRLGNFFIVPSIQS</sequence>
<organism evidence="1 2">
    <name type="scientific">Cichlidogyrus casuarinus</name>
    <dbReference type="NCBI Taxonomy" id="1844966"/>
    <lineage>
        <taxon>Eukaryota</taxon>
        <taxon>Metazoa</taxon>
        <taxon>Spiralia</taxon>
        <taxon>Lophotrochozoa</taxon>
        <taxon>Platyhelminthes</taxon>
        <taxon>Monogenea</taxon>
        <taxon>Monopisthocotylea</taxon>
        <taxon>Dactylogyridea</taxon>
        <taxon>Ancyrocephalidae</taxon>
        <taxon>Cichlidogyrus</taxon>
    </lineage>
</organism>
<protein>
    <submittedName>
        <fullName evidence="1">Uncharacterized protein</fullName>
    </submittedName>
</protein>
<dbReference type="EMBL" id="JBJKFK010003975">
    <property type="protein sequence ID" value="KAL3309392.1"/>
    <property type="molecule type" value="Genomic_DNA"/>
</dbReference>
<dbReference type="Proteomes" id="UP001626550">
    <property type="component" value="Unassembled WGS sequence"/>
</dbReference>